<comment type="caution">
    <text evidence="1">The sequence shown here is derived from an EMBL/GenBank/DDBJ whole genome shotgun (WGS) entry which is preliminary data.</text>
</comment>
<dbReference type="EMBL" id="BAAAPK010000001">
    <property type="protein sequence ID" value="GAA1665000.1"/>
    <property type="molecule type" value="Genomic_DNA"/>
</dbReference>
<dbReference type="RefSeq" id="WP_344051548.1">
    <property type="nucleotide sequence ID" value="NZ_BAAAPK010000001.1"/>
</dbReference>
<sequence>MCTVIISVPDDSSSPVRLLAVRDEDPGRPWDRLGPWWPQTHPGVIGIRDARAGGAWLAANEQARTLAVLLNRHDLSDRRDDEVTTRGAVALDAAAGRAVGDSPQTRGFNLVEVTAHTARVTAWDGLCSRTTELPPGIHMVAHDDVDDPETPRIARWLPEFQDAAPAGAAWWKPWLDIVERTADLPGDDPAAIIRRQSFEGVPSYSLLVCVASVGDAEFDVRDAPFTTPGTWTPAALR</sequence>
<keyword evidence="2" id="KW-1185">Reference proteome</keyword>
<evidence type="ECO:0000313" key="2">
    <source>
        <dbReference type="Proteomes" id="UP001500596"/>
    </source>
</evidence>
<name>A0ABN2G462_9MICO</name>
<gene>
    <name evidence="1" type="ORF">GCM10009807_06460</name>
</gene>
<evidence type="ECO:0008006" key="3">
    <source>
        <dbReference type="Google" id="ProtNLM"/>
    </source>
</evidence>
<dbReference type="InterPro" id="IPR008551">
    <property type="entry name" value="TANGO2"/>
</dbReference>
<reference evidence="1 2" key="1">
    <citation type="journal article" date="2019" name="Int. J. Syst. Evol. Microbiol.">
        <title>The Global Catalogue of Microorganisms (GCM) 10K type strain sequencing project: providing services to taxonomists for standard genome sequencing and annotation.</title>
        <authorList>
            <consortium name="The Broad Institute Genomics Platform"/>
            <consortium name="The Broad Institute Genome Sequencing Center for Infectious Disease"/>
            <person name="Wu L."/>
            <person name="Ma J."/>
        </authorList>
    </citation>
    <scope>NUCLEOTIDE SEQUENCE [LARGE SCALE GENOMIC DNA]</scope>
    <source>
        <strain evidence="1 2">JCM 15575</strain>
    </source>
</reference>
<evidence type="ECO:0000313" key="1">
    <source>
        <dbReference type="EMBL" id="GAA1665000.1"/>
    </source>
</evidence>
<dbReference type="Pfam" id="PF05742">
    <property type="entry name" value="TANGO2"/>
    <property type="match status" value="1"/>
</dbReference>
<dbReference type="Proteomes" id="UP001500596">
    <property type="component" value="Unassembled WGS sequence"/>
</dbReference>
<organism evidence="1 2">
    <name type="scientific">Microbacterium lacus</name>
    <dbReference type="NCBI Taxonomy" id="415217"/>
    <lineage>
        <taxon>Bacteria</taxon>
        <taxon>Bacillati</taxon>
        <taxon>Actinomycetota</taxon>
        <taxon>Actinomycetes</taxon>
        <taxon>Micrococcales</taxon>
        <taxon>Microbacteriaceae</taxon>
        <taxon>Microbacterium</taxon>
    </lineage>
</organism>
<protein>
    <recommendedName>
        <fullName evidence="3">NRDE family protein</fullName>
    </recommendedName>
</protein>
<proteinExistence type="predicted"/>
<accession>A0ABN2G462</accession>